<dbReference type="GO" id="GO:0016791">
    <property type="term" value="F:phosphatase activity"/>
    <property type="evidence" value="ECO:0007669"/>
    <property type="project" value="UniProtKB-ARBA"/>
</dbReference>
<accession>A0A290ZFS2</accession>
<dbReference type="Gene3D" id="3.40.50.1000">
    <property type="entry name" value="HAD superfamily/HAD-like"/>
    <property type="match status" value="2"/>
</dbReference>
<dbReference type="AlphaFoldDB" id="A0A290ZFS2"/>
<protein>
    <submittedName>
        <fullName evidence="1">HAD family hydrolase</fullName>
    </submittedName>
</protein>
<name>A0A290ZFS2_9PSEU</name>
<gene>
    <name evidence="1" type="ORF">CNX65_34655</name>
</gene>
<dbReference type="InterPro" id="IPR036412">
    <property type="entry name" value="HAD-like_sf"/>
</dbReference>
<dbReference type="SUPFAM" id="SSF56784">
    <property type="entry name" value="HAD-like"/>
    <property type="match status" value="1"/>
</dbReference>
<reference evidence="1" key="1">
    <citation type="submission" date="2017-09" db="EMBL/GenBank/DDBJ databases">
        <title>Complete Genome Sequence of ansamitocin-producing Bacterium Actinosynnema pretiosum X47.</title>
        <authorList>
            <person name="Cao G."/>
            <person name="Zong G."/>
            <person name="Zhong C."/>
            <person name="Fu J."/>
        </authorList>
    </citation>
    <scope>NUCLEOTIDE SEQUENCE [LARGE SCALE GENOMIC DNA]</scope>
    <source>
        <strain evidence="1">X47</strain>
    </source>
</reference>
<keyword evidence="2" id="KW-1185">Reference proteome</keyword>
<dbReference type="InterPro" id="IPR023214">
    <property type="entry name" value="HAD_sf"/>
</dbReference>
<dbReference type="KEGG" id="apre:CNX65_34655"/>
<evidence type="ECO:0000313" key="2">
    <source>
        <dbReference type="Proteomes" id="UP000218505"/>
    </source>
</evidence>
<dbReference type="Gene3D" id="3.30.1240.10">
    <property type="match status" value="1"/>
</dbReference>
<keyword evidence="1" id="KW-0378">Hydrolase</keyword>
<dbReference type="PANTHER" id="PTHR10000:SF8">
    <property type="entry name" value="HAD SUPERFAMILY HYDROLASE-LIKE, TYPE 3"/>
    <property type="match status" value="1"/>
</dbReference>
<organism evidence="1 2">
    <name type="scientific">Actinosynnema pretiosum</name>
    <dbReference type="NCBI Taxonomy" id="42197"/>
    <lineage>
        <taxon>Bacteria</taxon>
        <taxon>Bacillati</taxon>
        <taxon>Actinomycetota</taxon>
        <taxon>Actinomycetes</taxon>
        <taxon>Pseudonocardiales</taxon>
        <taxon>Pseudonocardiaceae</taxon>
        <taxon>Actinosynnema</taxon>
    </lineage>
</organism>
<dbReference type="Pfam" id="PF08282">
    <property type="entry name" value="Hydrolase_3"/>
    <property type="match status" value="2"/>
</dbReference>
<dbReference type="InterPro" id="IPR006379">
    <property type="entry name" value="HAD-SF_hydro_IIB"/>
</dbReference>
<dbReference type="GO" id="GO:0000287">
    <property type="term" value="F:magnesium ion binding"/>
    <property type="evidence" value="ECO:0007669"/>
    <property type="project" value="TreeGrafter"/>
</dbReference>
<dbReference type="GO" id="GO:0005829">
    <property type="term" value="C:cytosol"/>
    <property type="evidence" value="ECO:0007669"/>
    <property type="project" value="TreeGrafter"/>
</dbReference>
<dbReference type="NCBIfam" id="TIGR01484">
    <property type="entry name" value="HAD-SF-IIB"/>
    <property type="match status" value="1"/>
</dbReference>
<dbReference type="Proteomes" id="UP000218505">
    <property type="component" value="Chromosome"/>
</dbReference>
<dbReference type="PANTHER" id="PTHR10000">
    <property type="entry name" value="PHOSPHOSERINE PHOSPHATASE"/>
    <property type="match status" value="1"/>
</dbReference>
<sequence>MERTPRLIALDIDGTLVPTGSNEVSPAVLDAVGRAVASGARVVLSTGRSVLGTLGVAERLGVGGTLLCSNGAVWWDVRAGAAVRRSVFDAAAALAVLREALPGAVFASEVAGVGSLALGRWAEGDLSGDVREVGVGEFTAEPTSRLVARWAGREPGELAARMSGIRLPGATWTSDHVEAWLTVVPEGVSKGAELERLRRELGVDPADTAAIGDGHNDVAMLRWAGCGVAMGQAPEGVRAAADVVTGTLAEDGVAAALGRWF</sequence>
<evidence type="ECO:0000313" key="1">
    <source>
        <dbReference type="EMBL" id="ATE57822.1"/>
    </source>
</evidence>
<dbReference type="RefSeq" id="WP_096497466.1">
    <property type="nucleotide sequence ID" value="NZ_CP023445.1"/>
</dbReference>
<dbReference type="EMBL" id="CP023445">
    <property type="protein sequence ID" value="ATE57822.1"/>
    <property type="molecule type" value="Genomic_DNA"/>
</dbReference>
<proteinExistence type="predicted"/>
<dbReference type="PROSITE" id="PS01229">
    <property type="entry name" value="COF_2"/>
    <property type="match status" value="1"/>
</dbReference>